<name>A0A7S2M1S1_9STRA</name>
<sequence length="235" mass="26102">MLVDSTVGDIQQKIHRRASGTESIENVGTLRKSLVTPRPLVPPQGRISDKRKDPRYHRKTKSKKNGDSGNSSDTEQTNSLGMTCQKNIKLKTGESRVCIGEKEAICNDDDWSFGVLNGEAKLFNPENKAVWTMCASVTQICILEDETNPKSTHLMFYNDQEVSGELECKGTGGDMFTTTLHRKRQKMGKNTGRKKGPILKLSKGAGGNFHFDHDVPFANASRIQLISTLLLNKIH</sequence>
<reference evidence="2" key="1">
    <citation type="submission" date="2021-01" db="EMBL/GenBank/DDBJ databases">
        <authorList>
            <person name="Corre E."/>
            <person name="Pelletier E."/>
            <person name="Niang G."/>
            <person name="Scheremetjew M."/>
            <person name="Finn R."/>
            <person name="Kale V."/>
            <person name="Holt S."/>
            <person name="Cochrane G."/>
            <person name="Meng A."/>
            <person name="Brown T."/>
            <person name="Cohen L."/>
        </authorList>
    </citation>
    <scope>NUCLEOTIDE SEQUENCE</scope>
    <source>
        <strain evidence="2">SM1012Den-03</strain>
    </source>
</reference>
<evidence type="ECO:0000313" key="2">
    <source>
        <dbReference type="EMBL" id="CAD9622704.1"/>
    </source>
</evidence>
<feature type="region of interest" description="Disordered" evidence="1">
    <location>
        <begin position="34"/>
        <end position="79"/>
    </location>
</feature>
<feature type="compositionally biased region" description="Basic residues" evidence="1">
    <location>
        <begin position="53"/>
        <end position="63"/>
    </location>
</feature>
<organism evidence="2">
    <name type="scientific">Skeletonema marinoi</name>
    <dbReference type="NCBI Taxonomy" id="267567"/>
    <lineage>
        <taxon>Eukaryota</taxon>
        <taxon>Sar</taxon>
        <taxon>Stramenopiles</taxon>
        <taxon>Ochrophyta</taxon>
        <taxon>Bacillariophyta</taxon>
        <taxon>Coscinodiscophyceae</taxon>
        <taxon>Thalassiosirophycidae</taxon>
        <taxon>Thalassiosirales</taxon>
        <taxon>Skeletonemataceae</taxon>
        <taxon>Skeletonema</taxon>
        <taxon>Skeletonema marinoi-dohrnii complex</taxon>
    </lineage>
</organism>
<dbReference type="EMBL" id="HBGZ01026531">
    <property type="protein sequence ID" value="CAD9622704.1"/>
    <property type="molecule type" value="Transcribed_RNA"/>
</dbReference>
<accession>A0A7S2M1S1</accession>
<gene>
    <name evidence="2" type="ORF">SMAR0320_LOCUS18839</name>
</gene>
<dbReference type="AlphaFoldDB" id="A0A7S2M1S1"/>
<evidence type="ECO:0000256" key="1">
    <source>
        <dbReference type="SAM" id="MobiDB-lite"/>
    </source>
</evidence>
<proteinExistence type="predicted"/>
<protein>
    <submittedName>
        <fullName evidence="2">Uncharacterized protein</fullName>
    </submittedName>
</protein>